<dbReference type="Pfam" id="PF17853">
    <property type="entry name" value="GGDEF_2"/>
    <property type="match status" value="1"/>
</dbReference>
<evidence type="ECO:0000259" key="4">
    <source>
        <dbReference type="Pfam" id="PF17853"/>
    </source>
</evidence>
<dbReference type="InterPro" id="IPR008599">
    <property type="entry name" value="Diacid_rec"/>
</dbReference>
<name>A0A917XRL9_9ACTN</name>
<dbReference type="Pfam" id="PF13556">
    <property type="entry name" value="HTH_30"/>
    <property type="match status" value="1"/>
</dbReference>
<dbReference type="Gene3D" id="1.10.10.2840">
    <property type="entry name" value="PucR C-terminal helix-turn-helix domain"/>
    <property type="match status" value="1"/>
</dbReference>
<comment type="caution">
    <text evidence="5">The sequence shown here is derived from an EMBL/GenBank/DDBJ whole genome shotgun (WGS) entry which is preliminary data.</text>
</comment>
<dbReference type="InterPro" id="IPR025736">
    <property type="entry name" value="PucR_C-HTH_dom"/>
</dbReference>
<dbReference type="InterPro" id="IPR042070">
    <property type="entry name" value="PucR_C-HTH_sf"/>
</dbReference>
<protein>
    <submittedName>
        <fullName evidence="5">Carbohydrate diacid regulator</fullName>
    </submittedName>
</protein>
<dbReference type="PANTHER" id="PTHR33744:SF15">
    <property type="entry name" value="CARBOHYDRATE DIACID REGULATOR"/>
    <property type="match status" value="1"/>
</dbReference>
<dbReference type="EMBL" id="BMMM01000001">
    <property type="protein sequence ID" value="GGN49928.1"/>
    <property type="molecule type" value="Genomic_DNA"/>
</dbReference>
<evidence type="ECO:0000256" key="1">
    <source>
        <dbReference type="ARBA" id="ARBA00006754"/>
    </source>
</evidence>
<feature type="domain" description="PucR C-terminal helix-turn-helix" evidence="3">
    <location>
        <begin position="328"/>
        <end position="385"/>
    </location>
</feature>
<dbReference type="RefSeq" id="WP_189184054.1">
    <property type="nucleotide sequence ID" value="NZ_BMMM01000001.1"/>
</dbReference>
<dbReference type="InterPro" id="IPR041522">
    <property type="entry name" value="CdaR_GGDEF"/>
</dbReference>
<dbReference type="Proteomes" id="UP000600365">
    <property type="component" value="Unassembled WGS sequence"/>
</dbReference>
<feature type="domain" description="CdaR GGDEF-like" evidence="4">
    <location>
        <begin position="148"/>
        <end position="278"/>
    </location>
</feature>
<comment type="similarity">
    <text evidence="1">Belongs to the CdaR family.</text>
</comment>
<proteinExistence type="inferred from homology"/>
<accession>A0A917XRL9</accession>
<reference evidence="5 6" key="1">
    <citation type="journal article" date="2014" name="Int. J. Syst. Evol. Microbiol.">
        <title>Complete genome sequence of Corynebacterium casei LMG S-19264T (=DSM 44701T), isolated from a smear-ripened cheese.</title>
        <authorList>
            <consortium name="US DOE Joint Genome Institute (JGI-PGF)"/>
            <person name="Walter F."/>
            <person name="Albersmeier A."/>
            <person name="Kalinowski J."/>
            <person name="Ruckert C."/>
        </authorList>
    </citation>
    <scope>NUCLEOTIDE SEQUENCE [LARGE SCALE GENOMIC DNA]</scope>
    <source>
        <strain evidence="5 6">CGMCC 4.7111</strain>
    </source>
</reference>
<dbReference type="AlphaFoldDB" id="A0A917XRL9"/>
<gene>
    <name evidence="5" type="ORF">GCM10011579_004160</name>
</gene>
<evidence type="ECO:0000313" key="6">
    <source>
        <dbReference type="Proteomes" id="UP000600365"/>
    </source>
</evidence>
<feature type="domain" description="Putative sugar diacid recognition" evidence="2">
    <location>
        <begin position="2"/>
        <end position="134"/>
    </location>
</feature>
<evidence type="ECO:0000313" key="5">
    <source>
        <dbReference type="EMBL" id="GGN49928.1"/>
    </source>
</evidence>
<evidence type="ECO:0000259" key="2">
    <source>
        <dbReference type="Pfam" id="PF05651"/>
    </source>
</evidence>
<evidence type="ECO:0000259" key="3">
    <source>
        <dbReference type="Pfam" id="PF13556"/>
    </source>
</evidence>
<dbReference type="InterPro" id="IPR051448">
    <property type="entry name" value="CdaR-like_regulators"/>
</dbReference>
<organism evidence="5 6">
    <name type="scientific">Streptomyces albiflavescens</name>
    <dbReference type="NCBI Taxonomy" id="1623582"/>
    <lineage>
        <taxon>Bacteria</taxon>
        <taxon>Bacillati</taxon>
        <taxon>Actinomycetota</taxon>
        <taxon>Actinomycetes</taxon>
        <taxon>Kitasatosporales</taxon>
        <taxon>Streptomycetaceae</taxon>
        <taxon>Streptomyces</taxon>
    </lineage>
</organism>
<sequence length="397" mass="42408">MLSPSLAQEIAADTSAVIGFNVLITDAEGMVIGSGDSSRVGSFHEASVEVVRTQEPATHNASQAQQLRGVRPGVTLPLVTGGRAVGTVGITGTPAQVRRFGLLVKRQTEILLRESVMLRSRLLAERASEKLLADIASYDPQVVEGEFLMFRAAELGFDLRMQRAAVAIEVTVPHTAARSRSARTQDMALVRSELLRTVREVFADPQDIVATTAPGWIGILHRLPAQQPTASLVGACRRVTDVIAAQDGLSARAGIGEPAASVGGLHDSYQDACDALRLGARLTGGSSVHVITDLRVHQLLAAAGQPARSRLLALTTADLRAQADWPALRDTITAWCESGFNLVRASAALHIHRNTVIYRMNKIEQITGRPLREHRTTMALYLACLSDQLAGGGDEGS</sequence>
<dbReference type="Pfam" id="PF05651">
    <property type="entry name" value="Diacid_rec"/>
    <property type="match status" value="1"/>
</dbReference>
<keyword evidence="6" id="KW-1185">Reference proteome</keyword>
<dbReference type="PANTHER" id="PTHR33744">
    <property type="entry name" value="CARBOHYDRATE DIACID REGULATOR"/>
    <property type="match status" value="1"/>
</dbReference>